<feature type="compositionally biased region" description="Gly residues" evidence="1">
    <location>
        <begin position="119"/>
        <end position="128"/>
    </location>
</feature>
<protein>
    <submittedName>
        <fullName evidence="2">Uncharacterized protein</fullName>
    </submittedName>
</protein>
<organism evidence="2 3">
    <name type="scientific">Colletotrichum zoysiae</name>
    <dbReference type="NCBI Taxonomy" id="1216348"/>
    <lineage>
        <taxon>Eukaryota</taxon>
        <taxon>Fungi</taxon>
        <taxon>Dikarya</taxon>
        <taxon>Ascomycota</taxon>
        <taxon>Pezizomycotina</taxon>
        <taxon>Sordariomycetes</taxon>
        <taxon>Hypocreomycetidae</taxon>
        <taxon>Glomerellales</taxon>
        <taxon>Glomerellaceae</taxon>
        <taxon>Colletotrichum</taxon>
        <taxon>Colletotrichum graminicola species complex</taxon>
    </lineage>
</organism>
<dbReference type="AlphaFoldDB" id="A0AAD9HBW9"/>
<comment type="caution">
    <text evidence="2">The sequence shown here is derived from an EMBL/GenBank/DDBJ whole genome shotgun (WGS) entry which is preliminary data.</text>
</comment>
<accession>A0AAD9HBW9</accession>
<sequence length="233" mass="23151">MSRQNFAAPLMGAAALVGGGVYYMRQPSNTSGDAAQQVANADKPRLTSDETAAATDKATERRKRAADAKRDNGLGGAGVGFNNNTGGAELSSGNQSGTSADRRDAPRGPKEKFPDDAGQVGGGYGGGNANTRAVETHGPSMTPGSSTATGAVGGGKSGSGGGGDAVSSSNGSGIGSKLQGFFGTGGGQGGEKKRQAPVDTKIASHHADTPTNRGGSPWDKHRRDVTAVSDTES</sequence>
<feature type="compositionally biased region" description="Polar residues" evidence="1">
    <location>
        <begin position="26"/>
        <end position="39"/>
    </location>
</feature>
<dbReference type="EMBL" id="MU842945">
    <property type="protein sequence ID" value="KAK2025114.1"/>
    <property type="molecule type" value="Genomic_DNA"/>
</dbReference>
<feature type="compositionally biased region" description="Basic and acidic residues" evidence="1">
    <location>
        <begin position="100"/>
        <end position="115"/>
    </location>
</feature>
<evidence type="ECO:0000256" key="1">
    <source>
        <dbReference type="SAM" id="MobiDB-lite"/>
    </source>
</evidence>
<gene>
    <name evidence="2" type="ORF">LX32DRAFT_703994</name>
</gene>
<feature type="compositionally biased region" description="Gly residues" evidence="1">
    <location>
        <begin position="151"/>
        <end position="164"/>
    </location>
</feature>
<evidence type="ECO:0000313" key="3">
    <source>
        <dbReference type="Proteomes" id="UP001232148"/>
    </source>
</evidence>
<proteinExistence type="predicted"/>
<feature type="compositionally biased region" description="Polar residues" evidence="1">
    <location>
        <begin position="81"/>
        <end position="99"/>
    </location>
</feature>
<reference evidence="2" key="1">
    <citation type="submission" date="2021-06" db="EMBL/GenBank/DDBJ databases">
        <title>Comparative genomics, transcriptomics and evolutionary studies reveal genomic signatures of adaptation to plant cell wall in hemibiotrophic fungi.</title>
        <authorList>
            <consortium name="DOE Joint Genome Institute"/>
            <person name="Baroncelli R."/>
            <person name="Diaz J.F."/>
            <person name="Benocci T."/>
            <person name="Peng M."/>
            <person name="Battaglia E."/>
            <person name="Haridas S."/>
            <person name="Andreopoulos W."/>
            <person name="Labutti K."/>
            <person name="Pangilinan J."/>
            <person name="Floch G.L."/>
            <person name="Makela M.R."/>
            <person name="Henrissat B."/>
            <person name="Grigoriev I.V."/>
            <person name="Crouch J.A."/>
            <person name="De Vries R.P."/>
            <person name="Sukno S.A."/>
            <person name="Thon M.R."/>
        </authorList>
    </citation>
    <scope>NUCLEOTIDE SEQUENCE</scope>
    <source>
        <strain evidence="2">MAFF235873</strain>
    </source>
</reference>
<evidence type="ECO:0000313" key="2">
    <source>
        <dbReference type="EMBL" id="KAK2025114.1"/>
    </source>
</evidence>
<keyword evidence="3" id="KW-1185">Reference proteome</keyword>
<dbReference type="Proteomes" id="UP001232148">
    <property type="component" value="Unassembled WGS sequence"/>
</dbReference>
<name>A0AAD9HBW9_9PEZI</name>
<feature type="region of interest" description="Disordered" evidence="1">
    <location>
        <begin position="24"/>
        <end position="233"/>
    </location>
</feature>